<keyword evidence="2" id="KW-1185">Reference proteome</keyword>
<proteinExistence type="predicted"/>
<evidence type="ECO:0000313" key="2">
    <source>
        <dbReference type="Proteomes" id="UP000321532"/>
    </source>
</evidence>
<organism evidence="1 2">
    <name type="scientific">Adhaeribacter aerolatus</name>
    <dbReference type="NCBI Taxonomy" id="670289"/>
    <lineage>
        <taxon>Bacteria</taxon>
        <taxon>Pseudomonadati</taxon>
        <taxon>Bacteroidota</taxon>
        <taxon>Cytophagia</taxon>
        <taxon>Cytophagales</taxon>
        <taxon>Hymenobacteraceae</taxon>
        <taxon>Adhaeribacter</taxon>
    </lineage>
</organism>
<dbReference type="Proteomes" id="UP000321532">
    <property type="component" value="Unassembled WGS sequence"/>
</dbReference>
<dbReference type="EMBL" id="BJYS01000025">
    <property type="protein sequence ID" value="GEO05650.1"/>
    <property type="molecule type" value="Genomic_DNA"/>
</dbReference>
<dbReference type="AlphaFoldDB" id="A0A512B108"/>
<gene>
    <name evidence="1" type="ORF">AAE02nite_33140</name>
</gene>
<name>A0A512B108_9BACT</name>
<accession>A0A512B108</accession>
<reference evidence="1 2" key="1">
    <citation type="submission" date="2019-07" db="EMBL/GenBank/DDBJ databases">
        <title>Whole genome shotgun sequence of Adhaeribacter aerolatus NBRC 106133.</title>
        <authorList>
            <person name="Hosoyama A."/>
            <person name="Uohara A."/>
            <person name="Ohji S."/>
            <person name="Ichikawa N."/>
        </authorList>
    </citation>
    <scope>NUCLEOTIDE SEQUENCE [LARGE SCALE GENOMIC DNA]</scope>
    <source>
        <strain evidence="1 2">NBRC 106133</strain>
    </source>
</reference>
<comment type="caution">
    <text evidence="1">The sequence shown here is derived from an EMBL/GenBank/DDBJ whole genome shotgun (WGS) entry which is preliminary data.</text>
</comment>
<evidence type="ECO:0000313" key="1">
    <source>
        <dbReference type="EMBL" id="GEO05650.1"/>
    </source>
</evidence>
<protein>
    <submittedName>
        <fullName evidence="1">Uncharacterized protein</fullName>
    </submittedName>
</protein>
<sequence>MSTELSQVTKPKTKNSAPIIKMGLLELLLATAVTGAADFDAETFVM</sequence>